<dbReference type="SUPFAM" id="SSF56519">
    <property type="entry name" value="Penicillin binding protein dimerisation domain"/>
    <property type="match status" value="1"/>
</dbReference>
<evidence type="ECO:0000256" key="8">
    <source>
        <dbReference type="ARBA" id="ARBA00022801"/>
    </source>
</evidence>
<dbReference type="GO" id="GO:0009002">
    <property type="term" value="F:serine-type D-Ala-D-Ala carboxypeptidase activity"/>
    <property type="evidence" value="ECO:0007669"/>
    <property type="project" value="UniProtKB-UniRule"/>
</dbReference>
<dbReference type="Pfam" id="PF00905">
    <property type="entry name" value="Transpeptidase"/>
    <property type="match status" value="1"/>
</dbReference>
<reference evidence="19 20" key="1">
    <citation type="submission" date="2017-04" db="EMBL/GenBank/DDBJ databases">
        <title>Draft genome sequence of Zooshikella ganghwensis VG4 isolated from Red Sea sediments.</title>
        <authorList>
            <person name="Rehman Z."/>
            <person name="Alam I."/>
            <person name="Kamau A."/>
            <person name="Bajic V."/>
            <person name="Leiknes T."/>
        </authorList>
    </citation>
    <scope>NUCLEOTIDE SEQUENCE [LARGE SCALE GENOMIC DNA]</scope>
    <source>
        <strain evidence="19 20">VG4</strain>
    </source>
</reference>
<keyword evidence="3 16" id="KW-0997">Cell inner membrane</keyword>
<keyword evidence="13 16" id="KW-0717">Septation</keyword>
<dbReference type="InterPro" id="IPR012338">
    <property type="entry name" value="Beta-lactam/transpept-like"/>
</dbReference>
<evidence type="ECO:0000256" key="9">
    <source>
        <dbReference type="ARBA" id="ARBA00022960"/>
    </source>
</evidence>
<dbReference type="GO" id="GO:0009252">
    <property type="term" value="P:peptidoglycan biosynthetic process"/>
    <property type="evidence" value="ECO:0007669"/>
    <property type="project" value="UniProtKB-UniRule"/>
</dbReference>
<keyword evidence="4 16" id="KW-0132">Cell division</keyword>
<evidence type="ECO:0000313" key="19">
    <source>
        <dbReference type="EMBL" id="RDH45428.1"/>
    </source>
</evidence>
<comment type="subcellular location">
    <subcellularLocation>
        <location evidence="16">Cell inner membrane</location>
        <topology evidence="16">Single-pass membrane protein</topology>
    </subcellularLocation>
    <subcellularLocation>
        <location evidence="1">Membrane</location>
    </subcellularLocation>
</comment>
<keyword evidence="5 16" id="KW-0121">Carboxypeptidase</keyword>
<evidence type="ECO:0000256" key="16">
    <source>
        <dbReference type="HAMAP-Rule" id="MF_02080"/>
    </source>
</evidence>
<dbReference type="RefSeq" id="WP_094788389.1">
    <property type="nucleotide sequence ID" value="NZ_NDXW01000001.1"/>
</dbReference>
<feature type="domain" description="Penicillin-binding protein transpeptidase" evidence="17">
    <location>
        <begin position="246"/>
        <end position="543"/>
    </location>
</feature>
<evidence type="ECO:0000256" key="2">
    <source>
        <dbReference type="ARBA" id="ARBA00022475"/>
    </source>
</evidence>
<dbReference type="UniPathway" id="UPA00219"/>
<dbReference type="GO" id="GO:0006508">
    <property type="term" value="P:proteolysis"/>
    <property type="evidence" value="ECO:0007669"/>
    <property type="project" value="UniProtKB-KW"/>
</dbReference>
<comment type="similarity">
    <text evidence="16">Belongs to the transpeptidase family. FtsI subfamily.</text>
</comment>
<dbReference type="InterPro" id="IPR001460">
    <property type="entry name" value="PCN-bd_Tpept"/>
</dbReference>
<keyword evidence="8 16" id="KW-0378">Hydrolase</keyword>
<evidence type="ECO:0000313" key="20">
    <source>
        <dbReference type="Proteomes" id="UP000257039"/>
    </source>
</evidence>
<dbReference type="Gene3D" id="3.90.1310.10">
    <property type="entry name" value="Penicillin-binding protein 2a (Domain 2)"/>
    <property type="match status" value="1"/>
</dbReference>
<dbReference type="GO" id="GO:0071555">
    <property type="term" value="P:cell wall organization"/>
    <property type="evidence" value="ECO:0007669"/>
    <property type="project" value="UniProtKB-KW"/>
</dbReference>
<dbReference type="PANTHER" id="PTHR30627:SF1">
    <property type="entry name" value="PEPTIDOGLYCAN D,D-TRANSPEPTIDASE FTSI"/>
    <property type="match status" value="1"/>
</dbReference>
<accession>A0A4P9VPK0</accession>
<keyword evidence="6 16" id="KW-0645">Protease</keyword>
<dbReference type="AlphaFoldDB" id="A0A4P9VPK0"/>
<feature type="domain" description="Penicillin-binding protein dimerisation" evidence="18">
    <location>
        <begin position="57"/>
        <end position="205"/>
    </location>
</feature>
<dbReference type="Gene3D" id="3.30.450.330">
    <property type="match status" value="1"/>
</dbReference>
<dbReference type="Pfam" id="PF03717">
    <property type="entry name" value="PBP_dimer"/>
    <property type="match status" value="1"/>
</dbReference>
<evidence type="ECO:0000256" key="13">
    <source>
        <dbReference type="ARBA" id="ARBA00023210"/>
    </source>
</evidence>
<evidence type="ECO:0000256" key="3">
    <source>
        <dbReference type="ARBA" id="ARBA00022519"/>
    </source>
</evidence>
<keyword evidence="7 16" id="KW-0812">Transmembrane</keyword>
<feature type="active site" description="Acyl-ester intermediate" evidence="16">
    <location>
        <position position="293"/>
    </location>
</feature>
<evidence type="ECO:0000256" key="4">
    <source>
        <dbReference type="ARBA" id="ARBA00022618"/>
    </source>
</evidence>
<dbReference type="GO" id="GO:0000917">
    <property type="term" value="P:division septum assembly"/>
    <property type="evidence" value="ECO:0007669"/>
    <property type="project" value="UniProtKB-KW"/>
</dbReference>
<evidence type="ECO:0000256" key="11">
    <source>
        <dbReference type="ARBA" id="ARBA00022989"/>
    </source>
</evidence>
<dbReference type="GO" id="GO:0043093">
    <property type="term" value="P:FtsZ-dependent cytokinesis"/>
    <property type="evidence" value="ECO:0007669"/>
    <property type="project" value="UniProtKB-UniRule"/>
</dbReference>
<comment type="caution">
    <text evidence="19">The sequence shown here is derived from an EMBL/GenBank/DDBJ whole genome shotgun (WGS) entry which is preliminary data.</text>
</comment>
<dbReference type="PANTHER" id="PTHR30627">
    <property type="entry name" value="PEPTIDOGLYCAN D,D-TRANSPEPTIDASE"/>
    <property type="match status" value="1"/>
</dbReference>
<evidence type="ECO:0000259" key="17">
    <source>
        <dbReference type="Pfam" id="PF00905"/>
    </source>
</evidence>
<comment type="catalytic activity">
    <reaction evidence="16">
        <text>Preferential cleavage: (Ac)2-L-Lys-D-Ala-|-D-Ala. Also transpeptidation of peptidyl-alanyl moieties that are N-acyl substituents of D-alanine.</text>
        <dbReference type="EC" id="3.4.16.4"/>
    </reaction>
</comment>
<keyword evidence="10 16" id="KW-0573">Peptidoglycan synthesis</keyword>
<dbReference type="InterPro" id="IPR036138">
    <property type="entry name" value="PBP_dimer_sf"/>
</dbReference>
<dbReference type="GO" id="GO:0005886">
    <property type="term" value="C:plasma membrane"/>
    <property type="evidence" value="ECO:0007669"/>
    <property type="project" value="UniProtKB-SubCell"/>
</dbReference>
<dbReference type="GO" id="GO:0008360">
    <property type="term" value="P:regulation of cell shape"/>
    <property type="evidence" value="ECO:0007669"/>
    <property type="project" value="UniProtKB-KW"/>
</dbReference>
<keyword evidence="20" id="KW-1185">Reference proteome</keyword>
<dbReference type="InterPro" id="IPR037532">
    <property type="entry name" value="FtsI_transpept"/>
</dbReference>
<dbReference type="SUPFAM" id="SSF56601">
    <property type="entry name" value="beta-lactamase/transpeptidase-like"/>
    <property type="match status" value="1"/>
</dbReference>
<keyword evidence="2 16" id="KW-1003">Cell membrane</keyword>
<dbReference type="EC" id="3.4.16.4" evidence="16"/>
<feature type="transmembrane region" description="Helical" evidence="16">
    <location>
        <begin position="12"/>
        <end position="33"/>
    </location>
</feature>
<keyword evidence="12 16" id="KW-0472">Membrane</keyword>
<comment type="pathway">
    <text evidence="16">Cell wall biogenesis; peptidoglycan biosynthesis.</text>
</comment>
<evidence type="ECO:0000256" key="6">
    <source>
        <dbReference type="ARBA" id="ARBA00022670"/>
    </source>
</evidence>
<evidence type="ECO:0000256" key="7">
    <source>
        <dbReference type="ARBA" id="ARBA00022692"/>
    </source>
</evidence>
<evidence type="ECO:0000259" key="18">
    <source>
        <dbReference type="Pfam" id="PF03717"/>
    </source>
</evidence>
<keyword evidence="9 16" id="KW-0133">Cell shape</keyword>
<name>A0A4P9VPK0_9GAMM</name>
<dbReference type="GO" id="GO:0008658">
    <property type="term" value="F:penicillin binding"/>
    <property type="evidence" value="ECO:0007669"/>
    <property type="project" value="InterPro"/>
</dbReference>
<keyword evidence="14 16" id="KW-0131">Cell cycle</keyword>
<dbReference type="InterPro" id="IPR005311">
    <property type="entry name" value="PBP_dimer"/>
</dbReference>
<dbReference type="Gene3D" id="3.40.710.10">
    <property type="entry name" value="DD-peptidase/beta-lactamase superfamily"/>
    <property type="match status" value="1"/>
</dbReference>
<evidence type="ECO:0000256" key="1">
    <source>
        <dbReference type="ARBA" id="ARBA00004370"/>
    </source>
</evidence>
<evidence type="ECO:0000256" key="15">
    <source>
        <dbReference type="ARBA" id="ARBA00023316"/>
    </source>
</evidence>
<evidence type="ECO:0000256" key="14">
    <source>
        <dbReference type="ARBA" id="ARBA00023306"/>
    </source>
</evidence>
<proteinExistence type="inferred from homology"/>
<dbReference type="Proteomes" id="UP000257039">
    <property type="component" value="Unassembled WGS sequence"/>
</dbReference>
<evidence type="ECO:0000256" key="10">
    <source>
        <dbReference type="ARBA" id="ARBA00022984"/>
    </source>
</evidence>
<comment type="function">
    <text evidence="16">Catalyzes cross-linking of the peptidoglycan cell wall at the division septum.</text>
</comment>
<keyword evidence="11 16" id="KW-1133">Transmembrane helix</keyword>
<dbReference type="EMBL" id="NDXW01000001">
    <property type="protein sequence ID" value="RDH45428.1"/>
    <property type="molecule type" value="Genomic_DNA"/>
</dbReference>
<keyword evidence="15 16" id="KW-0961">Cell wall biogenesis/degradation</keyword>
<dbReference type="InterPro" id="IPR050515">
    <property type="entry name" value="Beta-lactam/transpept"/>
</dbReference>
<gene>
    <name evidence="16" type="primary">ftsI</name>
    <name evidence="19" type="ORF">B9G39_19330</name>
</gene>
<organism evidence="19 20">
    <name type="scientific">Zooshikella ganghwensis</name>
    <dbReference type="NCBI Taxonomy" id="202772"/>
    <lineage>
        <taxon>Bacteria</taxon>
        <taxon>Pseudomonadati</taxon>
        <taxon>Pseudomonadota</taxon>
        <taxon>Gammaproteobacteria</taxon>
        <taxon>Oceanospirillales</taxon>
        <taxon>Zooshikellaceae</taxon>
        <taxon>Zooshikella</taxon>
    </lineage>
</organism>
<evidence type="ECO:0000256" key="12">
    <source>
        <dbReference type="ARBA" id="ARBA00023136"/>
    </source>
</evidence>
<evidence type="ECO:0000256" key="5">
    <source>
        <dbReference type="ARBA" id="ARBA00022645"/>
    </source>
</evidence>
<dbReference type="HAMAP" id="MF_02080">
    <property type="entry name" value="FtsI_transpept"/>
    <property type="match status" value="1"/>
</dbReference>
<sequence>MSKVKQTGPYIWRFRVVVTCLMLVMGVITWRIIDLHVINRQFLQDQGDKRTVRYTEIAATRGIIFDRNGEPLAVSTPVKSFWGNPKELVEHKARWPELADTLGIKRKTLAKRILRSADKEFIYLRRHLTPKQGDKVTALDIPGVYVMDEFRRYYPASEVVAHLIGFTNIDGQGQEGIELAYSEWLDGKPGKVRLLKDRRGRLIEQAQSIKSAEPGKELMLSIDMRIQYYAYRALQDAVKENEADSGSVVVLDVTTGEVLAMVNNPSFNPNNRKGVKVSALRNRAVTDVFEPGSTMKAFTVAAALETGKYTPDTKIDVRPGYIMVGRKAVKDHRNYGVIDLTTVLTKSSNVGTTKIAQDIGVEQLWSLLSRVGLGEPTGVGFPGERSGSLPVHTKWRPVEIATLSYGYGLSTTPLQVAQAYMVLASGGIKRPVSLLKVDDPASVDAQQILPKKVAKQVVRMLTTVIEQGGTGTRAKVDSYSVAGKTGTVHKVGAHGYEEKKYMSIFAGMAPATNPRVVTVVMIDNPKAGKYYGGAVAAPIFSNVTAGALRMLGVPPDNMPTVAKQEAKPGIKNKS</sequence>
<protein>
    <recommendedName>
        <fullName evidence="16">Peptidoglycan D,D-transpeptidase FtsI</fullName>
        <ecNumber evidence="16">3.4.16.4</ecNumber>
    </recommendedName>
    <alternativeName>
        <fullName evidence="16">Penicillin-binding protein 3</fullName>
        <shortName evidence="16">PBP-3</shortName>
    </alternativeName>
</protein>
<dbReference type="GO" id="GO:0008955">
    <property type="term" value="F:peptidoglycan glycosyltransferase activity"/>
    <property type="evidence" value="ECO:0007669"/>
    <property type="project" value="InterPro"/>
</dbReference>